<organism evidence="3 4">
    <name type="scientific">Amniculicola lignicola CBS 123094</name>
    <dbReference type="NCBI Taxonomy" id="1392246"/>
    <lineage>
        <taxon>Eukaryota</taxon>
        <taxon>Fungi</taxon>
        <taxon>Dikarya</taxon>
        <taxon>Ascomycota</taxon>
        <taxon>Pezizomycotina</taxon>
        <taxon>Dothideomycetes</taxon>
        <taxon>Pleosporomycetidae</taxon>
        <taxon>Pleosporales</taxon>
        <taxon>Amniculicolaceae</taxon>
        <taxon>Amniculicola</taxon>
    </lineage>
</organism>
<feature type="domain" description="NACHT" evidence="2">
    <location>
        <begin position="274"/>
        <end position="397"/>
    </location>
</feature>
<dbReference type="PROSITE" id="PS50837">
    <property type="entry name" value="NACHT"/>
    <property type="match status" value="1"/>
</dbReference>
<dbReference type="OrthoDB" id="5430339at2759"/>
<reference evidence="3" key="1">
    <citation type="journal article" date="2020" name="Stud. Mycol.">
        <title>101 Dothideomycetes genomes: a test case for predicting lifestyles and emergence of pathogens.</title>
        <authorList>
            <person name="Haridas S."/>
            <person name="Albert R."/>
            <person name="Binder M."/>
            <person name="Bloem J."/>
            <person name="Labutti K."/>
            <person name="Salamov A."/>
            <person name="Andreopoulos B."/>
            <person name="Baker S."/>
            <person name="Barry K."/>
            <person name="Bills G."/>
            <person name="Bluhm B."/>
            <person name="Cannon C."/>
            <person name="Castanera R."/>
            <person name="Culley D."/>
            <person name="Daum C."/>
            <person name="Ezra D."/>
            <person name="Gonzalez J."/>
            <person name="Henrissat B."/>
            <person name="Kuo A."/>
            <person name="Liang C."/>
            <person name="Lipzen A."/>
            <person name="Lutzoni F."/>
            <person name="Magnuson J."/>
            <person name="Mondo S."/>
            <person name="Nolan M."/>
            <person name="Ohm R."/>
            <person name="Pangilinan J."/>
            <person name="Park H.-J."/>
            <person name="Ramirez L."/>
            <person name="Alfaro M."/>
            <person name="Sun H."/>
            <person name="Tritt A."/>
            <person name="Yoshinaga Y."/>
            <person name="Zwiers L.-H."/>
            <person name="Turgeon B."/>
            <person name="Goodwin S."/>
            <person name="Spatafora J."/>
            <person name="Crous P."/>
            <person name="Grigoriev I."/>
        </authorList>
    </citation>
    <scope>NUCLEOTIDE SEQUENCE</scope>
    <source>
        <strain evidence="3">CBS 123094</strain>
    </source>
</reference>
<dbReference type="EMBL" id="ML977603">
    <property type="protein sequence ID" value="KAF1998512.1"/>
    <property type="molecule type" value="Genomic_DNA"/>
</dbReference>
<dbReference type="InterPro" id="IPR056125">
    <property type="entry name" value="DUF7708"/>
</dbReference>
<gene>
    <name evidence="3" type="ORF">P154DRAFT_564670</name>
</gene>
<dbReference type="Pfam" id="PF22939">
    <property type="entry name" value="WHD_GPIID"/>
    <property type="match status" value="1"/>
</dbReference>
<dbReference type="InterPro" id="IPR011990">
    <property type="entry name" value="TPR-like_helical_dom_sf"/>
</dbReference>
<dbReference type="SUPFAM" id="SSF52540">
    <property type="entry name" value="P-loop containing nucleoside triphosphate hydrolases"/>
    <property type="match status" value="1"/>
</dbReference>
<proteinExistence type="predicted"/>
<dbReference type="Pfam" id="PF24809">
    <property type="entry name" value="DUF7708"/>
    <property type="match status" value="1"/>
</dbReference>
<evidence type="ECO:0000313" key="4">
    <source>
        <dbReference type="Proteomes" id="UP000799779"/>
    </source>
</evidence>
<dbReference type="InterPro" id="IPR027417">
    <property type="entry name" value="P-loop_NTPase"/>
</dbReference>
<dbReference type="InterPro" id="IPR007111">
    <property type="entry name" value="NACHT_NTPase"/>
</dbReference>
<name>A0A6A5WA00_9PLEO</name>
<dbReference type="InterPro" id="IPR056884">
    <property type="entry name" value="NPHP3-like_N"/>
</dbReference>
<evidence type="ECO:0000313" key="3">
    <source>
        <dbReference type="EMBL" id="KAF1998512.1"/>
    </source>
</evidence>
<dbReference type="Gene3D" id="3.40.50.300">
    <property type="entry name" value="P-loop containing nucleotide triphosphate hydrolases"/>
    <property type="match status" value="1"/>
</dbReference>
<sequence length="1418" mass="160875">MAFHALQDEASARAQVAFQKLPHGDALFQQCASGNISIDTVLETLRHKAASSRRKKSARLLDTFHRTTAWMLNIAPSIDVAVNTSAGIACPIWAPIKFVLMAVRENATAVENILDVIQDIADNLPRLDLYKQFQGDPTFQAALVNLFADITEFSTRAYQFFKRKSIIRTGLLIGRSFNAEFDSIISSVRRRTKVVDDTATALHQQRVQAHIEATHIRTQQENRVRTIQWLRPSNTREYHDQRLSSVVDNTCEWIFDNTIFRHWMNDPRTHNNGKPLIVHGRPGSGKSVLASYIYSRLDTSIPAPGIVTSIQPWHDLGYIPLLFPFSSSNIERQALASMSRTLLAQVLEHDKENVALDILGRLQERSSVSTGDFFDTLGEALERFPQPVLMIIDGVDECSENVATLFKHLTSLGQKATRLKTLLLGQSHSFTRLFSFDADIQSINIGPELNQADIHAVVDAEMEILANHWALPVCEAIAETLKANADGMFLWVRLMVDYLSGASCENELYVCLENLPEGLDQTYNVLLDRLYARISKQQQQVLHRVLSVVTTAGRPLQLCELRLAYALMIEPEGNIDPSKTESYILRTRSQDLIELCGGFVTYTNDRFHIVHNSAREFLTTNPSATPTNFPFQTSLIVDTTKSHENLSMVCMKVFREIDESICSKSFVESRTALKVYASLYTAYHLNNSGKTRAQLQKSVAELFESTQFFNAAEEMTPQEVGDVSIQFIEEALELWRKLYPDAEGVENDTGNIFQSSYHPKQPHIEDGDIDHVVITGPSKQNPTLATAALPMSHGLQGTDIETGMELEYIDADTTPAGNIETMGSLQTTRLRMLTHSRSIGRALQPCNGGINAMRTIGNFNLSMELFKPLFFGRNLPDPIKILFGTVRRAAPSMPPPLMMAITWYYFRMKRLQEAFEIGTQCAEKMKSKDTLLRIMLEFLVGHTAYHLGKYVEAIPHLEYGFTNIGRIPLSALSTDDRTTICLNLVDAYRLGDQVGRALELLRSLVERVPVSQLLEGDALRIELNFGLCKWSLYDSISAMQHLFKFHYYCETQHHNPVASYPDWPSGCYVETHYILGQCLFEEYCDTKALAMFGKYQSLERDLTPGVSDARLKSLVAYETVLKYEDPGSENNVQCFAMNLGHSSEFVQCRKDLQERVDVCITILGESQRAFSTIKKHLETYAVVHMCDKSPCKPEAGHNRHIAQKYWAEADFHHVMGDSIREVECLWKTLEMLNEHHDFPSGAEYSLWMEFEIIAWSLSTLIESEEYDGLLLATFLAQAASRFSLHVPRKWQSQWKGEMVDRDELRSKVLNLQRRLWTHPSPTLKQEPAVESKVSFVQHLIDLHCRDEGIEKAFGITEALLLPEDWSRAQDKYLVRGWVKCRFQNEAELPPGIPSFVRNTPHPIFPQYGRRRSRRLFTV</sequence>
<dbReference type="Pfam" id="PF24883">
    <property type="entry name" value="NPHP3_N"/>
    <property type="match status" value="1"/>
</dbReference>
<evidence type="ECO:0000256" key="1">
    <source>
        <dbReference type="ARBA" id="ARBA00022737"/>
    </source>
</evidence>
<keyword evidence="4" id="KW-1185">Reference proteome</keyword>
<evidence type="ECO:0000259" key="2">
    <source>
        <dbReference type="PROSITE" id="PS50837"/>
    </source>
</evidence>
<dbReference type="Gene3D" id="1.25.40.10">
    <property type="entry name" value="Tetratricopeptide repeat domain"/>
    <property type="match status" value="1"/>
</dbReference>
<dbReference type="Proteomes" id="UP000799779">
    <property type="component" value="Unassembled WGS sequence"/>
</dbReference>
<keyword evidence="1" id="KW-0677">Repeat</keyword>
<accession>A0A6A5WA00</accession>
<dbReference type="InterPro" id="IPR054471">
    <property type="entry name" value="GPIID_WHD"/>
</dbReference>
<dbReference type="PANTHER" id="PTHR10039:SF17">
    <property type="entry name" value="FUNGAL STAND N-TERMINAL GOODBYE DOMAIN-CONTAINING PROTEIN-RELATED"/>
    <property type="match status" value="1"/>
</dbReference>
<dbReference type="PANTHER" id="PTHR10039">
    <property type="entry name" value="AMELOGENIN"/>
    <property type="match status" value="1"/>
</dbReference>
<protein>
    <recommendedName>
        <fullName evidence="2">NACHT domain-containing protein</fullName>
    </recommendedName>
</protein>